<reference evidence="3 4" key="1">
    <citation type="journal article" date="2021" name="Nat. Commun.">
        <title>Incipient diploidization of the medicinal plant Perilla within 10,000 years.</title>
        <authorList>
            <person name="Zhang Y."/>
            <person name="Shen Q."/>
            <person name="Leng L."/>
            <person name="Zhang D."/>
            <person name="Chen S."/>
            <person name="Shi Y."/>
            <person name="Ning Z."/>
            <person name="Chen S."/>
        </authorList>
    </citation>
    <scope>NUCLEOTIDE SEQUENCE [LARGE SCALE GENOMIC DNA]</scope>
    <source>
        <strain evidence="4">cv. PC099</strain>
    </source>
</reference>
<evidence type="ECO:0000313" key="4">
    <source>
        <dbReference type="Proteomes" id="UP001190926"/>
    </source>
</evidence>
<dbReference type="AlphaFoldDB" id="A0AAD4PBG0"/>
<accession>A0AAD4PBG0</accession>
<feature type="domain" description="Peptidase C14 caspase" evidence="2">
    <location>
        <begin position="100"/>
        <end position="338"/>
    </location>
</feature>
<dbReference type="InterPro" id="IPR050452">
    <property type="entry name" value="Metacaspase"/>
</dbReference>
<dbReference type="InterPro" id="IPR029030">
    <property type="entry name" value="Caspase-like_dom_sf"/>
</dbReference>
<evidence type="ECO:0000259" key="2">
    <source>
        <dbReference type="Pfam" id="PF00656"/>
    </source>
</evidence>
<keyword evidence="4" id="KW-1185">Reference proteome</keyword>
<dbReference type="SUPFAM" id="SSF52129">
    <property type="entry name" value="Caspase-like"/>
    <property type="match status" value="1"/>
</dbReference>
<evidence type="ECO:0000313" key="3">
    <source>
        <dbReference type="EMBL" id="KAH6833276.1"/>
    </source>
</evidence>
<dbReference type="InterPro" id="IPR011600">
    <property type="entry name" value="Pept_C14_caspase"/>
</dbReference>
<dbReference type="GO" id="GO:0006508">
    <property type="term" value="P:proteolysis"/>
    <property type="evidence" value="ECO:0007669"/>
    <property type="project" value="InterPro"/>
</dbReference>
<name>A0AAD4PBG0_PERFH</name>
<dbReference type="GO" id="GO:0005737">
    <property type="term" value="C:cytoplasm"/>
    <property type="evidence" value="ECO:0007669"/>
    <property type="project" value="TreeGrafter"/>
</dbReference>
<protein>
    <submittedName>
        <fullName evidence="3">Metacaspase 1</fullName>
    </submittedName>
</protein>
<dbReference type="Gene3D" id="3.40.50.12660">
    <property type="match status" value="1"/>
</dbReference>
<dbReference type="EMBL" id="SDAM02000059">
    <property type="protein sequence ID" value="KAH6833276.1"/>
    <property type="molecule type" value="Genomic_DNA"/>
</dbReference>
<sequence length="375" mass="41989">MEGLTCMKCKQTSSIPPSAQHIRCFGCGSVYSVGHSNDNDDAHVMVNYKGTTECSLDFTKKKAEAKLICHSLRRKLPFSTQASPPLAINISMTEQPRRGRRAFLCGVTYRKQKHQLKGTAHDVNNIRDLLLQRYHFPKESILTLAEEESYNPPTKKNIEDGFKWLIRGIQPGDSLVFYFSGHGKRQREFNGDERDGFDETICPVDFETSGMILDNDINEAIVRPLIQDVKLHAIIDSCHSGTVLDLPQVYDITTGKWEDNSPPSGAYKGTKGGTAICFSACEDYQLAADTSAFSPEKEMTGAMTITFILAVKAALDKNESITYQDIMDSMHQTIKQASKSGGFFAGIRRFFHRRILQDPVLSSSEEFNTNTEFKL</sequence>
<dbReference type="GO" id="GO:0004197">
    <property type="term" value="F:cysteine-type endopeptidase activity"/>
    <property type="evidence" value="ECO:0007669"/>
    <property type="project" value="InterPro"/>
</dbReference>
<dbReference type="PANTHER" id="PTHR48104:SF2">
    <property type="entry name" value="METACASPASE-1-LIKE ISOFORM X1"/>
    <property type="match status" value="1"/>
</dbReference>
<dbReference type="Pfam" id="PF00656">
    <property type="entry name" value="Peptidase_C14"/>
    <property type="match status" value="1"/>
</dbReference>
<dbReference type="PANTHER" id="PTHR48104">
    <property type="entry name" value="METACASPASE-4"/>
    <property type="match status" value="1"/>
</dbReference>
<organism evidence="3 4">
    <name type="scientific">Perilla frutescens var. hirtella</name>
    <name type="common">Perilla citriodora</name>
    <name type="synonym">Perilla setoyensis</name>
    <dbReference type="NCBI Taxonomy" id="608512"/>
    <lineage>
        <taxon>Eukaryota</taxon>
        <taxon>Viridiplantae</taxon>
        <taxon>Streptophyta</taxon>
        <taxon>Embryophyta</taxon>
        <taxon>Tracheophyta</taxon>
        <taxon>Spermatophyta</taxon>
        <taxon>Magnoliopsida</taxon>
        <taxon>eudicotyledons</taxon>
        <taxon>Gunneridae</taxon>
        <taxon>Pentapetalae</taxon>
        <taxon>asterids</taxon>
        <taxon>lamiids</taxon>
        <taxon>Lamiales</taxon>
        <taxon>Lamiaceae</taxon>
        <taxon>Nepetoideae</taxon>
        <taxon>Elsholtzieae</taxon>
        <taxon>Perilla</taxon>
    </lineage>
</organism>
<evidence type="ECO:0000256" key="1">
    <source>
        <dbReference type="ARBA" id="ARBA00009005"/>
    </source>
</evidence>
<gene>
    <name evidence="3" type="ORF">C2S53_018110</name>
</gene>
<proteinExistence type="inferred from homology"/>
<comment type="caution">
    <text evidence="3">The sequence shown here is derived from an EMBL/GenBank/DDBJ whole genome shotgun (WGS) entry which is preliminary data.</text>
</comment>
<comment type="similarity">
    <text evidence="1">Belongs to the peptidase C14B family.</text>
</comment>
<dbReference type="Proteomes" id="UP001190926">
    <property type="component" value="Unassembled WGS sequence"/>
</dbReference>